<name>A0A0G4MVT3_VERLO</name>
<dbReference type="GO" id="GO:0005634">
    <property type="term" value="C:nucleus"/>
    <property type="evidence" value="ECO:0007669"/>
    <property type="project" value="UniProtKB-SubCell"/>
</dbReference>
<protein>
    <recommendedName>
        <fullName evidence="3">C3HC-type domain-containing protein</fullName>
    </recommendedName>
</protein>
<evidence type="ECO:0000259" key="3">
    <source>
        <dbReference type="Pfam" id="PF07967"/>
    </source>
</evidence>
<dbReference type="AntiFam" id="ANF00076">
    <property type="entry name" value="Shadow ORF (opposite copA)"/>
</dbReference>
<dbReference type="GO" id="GO:0008270">
    <property type="term" value="F:zinc ion binding"/>
    <property type="evidence" value="ECO:0007669"/>
    <property type="project" value="InterPro"/>
</dbReference>
<evidence type="ECO:0000256" key="1">
    <source>
        <dbReference type="ARBA" id="ARBA00004123"/>
    </source>
</evidence>
<feature type="non-terminal residue" evidence="4">
    <location>
        <position position="1"/>
    </location>
</feature>
<accession>A0A0G4MVT3</accession>
<dbReference type="EMBL" id="CVQI01031269">
    <property type="protein sequence ID" value="CRK38307.1"/>
    <property type="molecule type" value="Genomic_DNA"/>
</dbReference>
<proteinExistence type="predicted"/>
<feature type="non-terminal residue" evidence="4">
    <location>
        <position position="137"/>
    </location>
</feature>
<dbReference type="AlphaFoldDB" id="A0A0G4MVT3"/>
<feature type="domain" description="C3HC-type" evidence="3">
    <location>
        <begin position="7"/>
        <end position="42"/>
    </location>
</feature>
<sequence length="137" mass="15100">PASKYAPNDRAELLKRLATFQEITDWTPKPDLVNEIEWAKRGARKEIVADLLPDEPRFARQTRLIEAALALHNDTICNGRCTMLNTHDVSKLNHFNLDGRINSVAKTILLNEDGGAGAQLAKHLNSVAGFGLAVCLD</sequence>
<keyword evidence="2" id="KW-0539">Nucleus</keyword>
<evidence type="ECO:0000256" key="2">
    <source>
        <dbReference type="ARBA" id="ARBA00023242"/>
    </source>
</evidence>
<reference evidence="5" key="1">
    <citation type="submission" date="2015-05" db="EMBL/GenBank/DDBJ databases">
        <authorList>
            <person name="Fogelqvist Johan"/>
        </authorList>
    </citation>
    <scope>NUCLEOTIDE SEQUENCE [LARGE SCALE GENOMIC DNA]</scope>
</reference>
<organism evidence="4 5">
    <name type="scientific">Verticillium longisporum</name>
    <name type="common">Verticillium dahliae var. longisporum</name>
    <dbReference type="NCBI Taxonomy" id="100787"/>
    <lineage>
        <taxon>Eukaryota</taxon>
        <taxon>Fungi</taxon>
        <taxon>Dikarya</taxon>
        <taxon>Ascomycota</taxon>
        <taxon>Pezizomycotina</taxon>
        <taxon>Sordariomycetes</taxon>
        <taxon>Hypocreomycetidae</taxon>
        <taxon>Glomerellales</taxon>
        <taxon>Plectosphaerellaceae</taxon>
        <taxon>Verticillium</taxon>
    </lineage>
</organism>
<evidence type="ECO:0000313" key="4">
    <source>
        <dbReference type="EMBL" id="CRK38307.1"/>
    </source>
</evidence>
<dbReference type="Pfam" id="PF07967">
    <property type="entry name" value="zf-C3HC"/>
    <property type="match status" value="1"/>
</dbReference>
<comment type="subcellular location">
    <subcellularLocation>
        <location evidence="1">Nucleus</location>
    </subcellularLocation>
</comment>
<evidence type="ECO:0000313" key="5">
    <source>
        <dbReference type="Proteomes" id="UP000045706"/>
    </source>
</evidence>
<gene>
    <name evidence="4" type="ORF">BN1723_018676</name>
</gene>
<dbReference type="InterPro" id="IPR012935">
    <property type="entry name" value="NuBaID_N"/>
</dbReference>
<dbReference type="Proteomes" id="UP000045706">
    <property type="component" value="Unassembled WGS sequence"/>
</dbReference>